<dbReference type="Pfam" id="PF00106">
    <property type="entry name" value="adh_short"/>
    <property type="match status" value="1"/>
</dbReference>
<dbReference type="Proteomes" id="UP000280792">
    <property type="component" value="Unassembled WGS sequence"/>
</dbReference>
<evidence type="ECO:0000313" key="5">
    <source>
        <dbReference type="EMBL" id="RRJ83213.1"/>
    </source>
</evidence>
<dbReference type="SUPFAM" id="SSF51735">
    <property type="entry name" value="NAD(P)-binding Rossmann-fold domains"/>
    <property type="match status" value="1"/>
</dbReference>
<keyword evidence="2" id="KW-0560">Oxidoreductase</keyword>
<dbReference type="PRINTS" id="PR00080">
    <property type="entry name" value="SDRFAMILY"/>
</dbReference>
<dbReference type="PRINTS" id="PR00081">
    <property type="entry name" value="GDHRDH"/>
</dbReference>
<evidence type="ECO:0000256" key="1">
    <source>
        <dbReference type="ARBA" id="ARBA00006484"/>
    </source>
</evidence>
<proteinExistence type="inferred from homology"/>
<dbReference type="PANTHER" id="PTHR43391">
    <property type="entry name" value="RETINOL DEHYDROGENASE-RELATED"/>
    <property type="match status" value="1"/>
</dbReference>
<dbReference type="Gene3D" id="3.40.50.720">
    <property type="entry name" value="NAD(P)-binding Rossmann-like Domain"/>
    <property type="match status" value="1"/>
</dbReference>
<evidence type="ECO:0000313" key="6">
    <source>
        <dbReference type="Proteomes" id="UP000280792"/>
    </source>
</evidence>
<dbReference type="NCBIfam" id="NF006123">
    <property type="entry name" value="PRK08267.1"/>
    <property type="match status" value="1"/>
</dbReference>
<dbReference type="GO" id="GO:0016491">
    <property type="term" value="F:oxidoreductase activity"/>
    <property type="evidence" value="ECO:0007669"/>
    <property type="project" value="UniProtKB-KW"/>
</dbReference>
<name>A0A3P3VQW4_9GAMM</name>
<dbReference type="PROSITE" id="PS00061">
    <property type="entry name" value="ADH_SHORT"/>
    <property type="match status" value="1"/>
</dbReference>
<sequence>MKSVFITGAGSGIGRATALLFADRGWFVGAYDLKVEALETLAGELGERCCFQHCDVADRDSIARAFEQFARHSGGTLEVLVNCAGVLTGGRFAEMDPAALGAMIAINVQGLTDVAQLGYPLLKQTPGATLVNLCSASSVHGVPDLAVYSATKFYVNGLSEALAIEWAADDIRVRAIKPPLVQTAMGAAAPQRYRKRMPATMSAECVAEAIYACPGSARTSHLLGGKARLWGLVSRCLPEPGRRQLTRWLANY</sequence>
<dbReference type="SMART" id="SM00822">
    <property type="entry name" value="PKS_KR"/>
    <property type="match status" value="1"/>
</dbReference>
<comment type="similarity">
    <text evidence="1 3">Belongs to the short-chain dehydrogenases/reductases (SDR) family.</text>
</comment>
<evidence type="ECO:0000259" key="4">
    <source>
        <dbReference type="SMART" id="SM00822"/>
    </source>
</evidence>
<dbReference type="EMBL" id="QWEZ01000002">
    <property type="protein sequence ID" value="RRJ83213.1"/>
    <property type="molecule type" value="Genomic_DNA"/>
</dbReference>
<accession>A0A3P3VQW4</accession>
<comment type="caution">
    <text evidence="5">The sequence shown here is derived from an EMBL/GenBank/DDBJ whole genome shotgun (WGS) entry which is preliminary data.</text>
</comment>
<organism evidence="5 6">
    <name type="scientific">Aestuariirhabdus litorea</name>
    <dbReference type="NCBI Taxonomy" id="2528527"/>
    <lineage>
        <taxon>Bacteria</taxon>
        <taxon>Pseudomonadati</taxon>
        <taxon>Pseudomonadota</taxon>
        <taxon>Gammaproteobacteria</taxon>
        <taxon>Oceanospirillales</taxon>
        <taxon>Aestuariirhabdaceae</taxon>
        <taxon>Aestuariirhabdus</taxon>
    </lineage>
</organism>
<gene>
    <name evidence="5" type="ORF">D0544_15375</name>
</gene>
<reference evidence="5 6" key="1">
    <citation type="submission" date="2018-08" db="EMBL/GenBank/DDBJ databases">
        <authorList>
            <person name="Khan S.A."/>
        </authorList>
    </citation>
    <scope>NUCLEOTIDE SEQUENCE [LARGE SCALE GENOMIC DNA]</scope>
    <source>
        <strain evidence="5 6">GTF-13</strain>
    </source>
</reference>
<dbReference type="InterPro" id="IPR020904">
    <property type="entry name" value="Sc_DH/Rdtase_CS"/>
</dbReference>
<evidence type="ECO:0000256" key="2">
    <source>
        <dbReference type="ARBA" id="ARBA00023002"/>
    </source>
</evidence>
<dbReference type="AlphaFoldDB" id="A0A3P3VQW4"/>
<dbReference type="InterPro" id="IPR036291">
    <property type="entry name" value="NAD(P)-bd_dom_sf"/>
</dbReference>
<dbReference type="InterPro" id="IPR002347">
    <property type="entry name" value="SDR_fam"/>
</dbReference>
<feature type="domain" description="Ketoreductase" evidence="4">
    <location>
        <begin position="2"/>
        <end position="213"/>
    </location>
</feature>
<dbReference type="PANTHER" id="PTHR43391:SF82">
    <property type="entry name" value="OXIDOREDUCTASE SADH-RELATED"/>
    <property type="match status" value="1"/>
</dbReference>
<dbReference type="RefSeq" id="WP_125017683.1">
    <property type="nucleotide sequence ID" value="NZ_QWEZ01000002.1"/>
</dbReference>
<evidence type="ECO:0000256" key="3">
    <source>
        <dbReference type="RuleBase" id="RU000363"/>
    </source>
</evidence>
<protein>
    <submittedName>
        <fullName evidence="5">SDR family oxidoreductase</fullName>
    </submittedName>
</protein>
<keyword evidence="6" id="KW-1185">Reference proteome</keyword>
<reference evidence="5 6" key="2">
    <citation type="submission" date="2018-12" db="EMBL/GenBank/DDBJ databases">
        <title>Simiduia agarivorans gen. nov., sp. nov., a marine, agarolytic bacterium isolated from shallow coastal water from Keelung, Taiwan.</title>
        <authorList>
            <person name="Shieh W.Y."/>
        </authorList>
    </citation>
    <scope>NUCLEOTIDE SEQUENCE [LARGE SCALE GENOMIC DNA]</scope>
    <source>
        <strain evidence="5 6">GTF-13</strain>
    </source>
</reference>
<dbReference type="InterPro" id="IPR057326">
    <property type="entry name" value="KR_dom"/>
</dbReference>